<dbReference type="EMBL" id="SODF01000002">
    <property type="protein sequence ID" value="TDW17537.1"/>
    <property type="molecule type" value="Genomic_DNA"/>
</dbReference>
<organism evidence="3 4">
    <name type="scientific">Kribbella kalugense</name>
    <dbReference type="NCBI Taxonomy" id="2512221"/>
    <lineage>
        <taxon>Bacteria</taxon>
        <taxon>Bacillati</taxon>
        <taxon>Actinomycetota</taxon>
        <taxon>Actinomycetes</taxon>
        <taxon>Propionibacteriales</taxon>
        <taxon>Kribbellaceae</taxon>
        <taxon>Kribbella</taxon>
    </lineage>
</organism>
<evidence type="ECO:0000313" key="4">
    <source>
        <dbReference type="Proteomes" id="UP000295447"/>
    </source>
</evidence>
<sequence>MRRWAALCVGVCLVTGCGAKADSSSGPVAPSPSSAAPAPASSVPAAGPLGTAAYQAELTRIDQALAGPASRLTRVRTAEGLSDAMNTLAEALNTVAVRLAALKVTSRLDAGHSLLQVRIGVAATQLTGLADETEDDARCGGVAYTSQNVQRQLRTNLSSALVLLQQLKLTFGKTLPNPGPAPAQKPPDNGDILVRRGPNGTGQVKITNGTAKDVAVSIVTDGQPPSSPQVMVYIQATKATTVKQIGGAYHLYFKSGSEWDPDRRKFRSGCTFKKFAQTFGRNQGWQVNLKPMATGNATTTEVEAY</sequence>
<feature type="signal peptide" evidence="2">
    <location>
        <begin position="1"/>
        <end position="21"/>
    </location>
</feature>
<accession>A0A4R7ZIJ7</accession>
<name>A0A4R7ZIJ7_9ACTN</name>
<protein>
    <recommendedName>
        <fullName evidence="5">Lipoprotein</fullName>
    </recommendedName>
</protein>
<dbReference type="Proteomes" id="UP000295447">
    <property type="component" value="Unassembled WGS sequence"/>
</dbReference>
<dbReference type="PROSITE" id="PS51257">
    <property type="entry name" value="PROKAR_LIPOPROTEIN"/>
    <property type="match status" value="1"/>
</dbReference>
<gene>
    <name evidence="3" type="ORF">EV650_4104</name>
</gene>
<evidence type="ECO:0008006" key="5">
    <source>
        <dbReference type="Google" id="ProtNLM"/>
    </source>
</evidence>
<comment type="caution">
    <text evidence="3">The sequence shown here is derived from an EMBL/GenBank/DDBJ whole genome shotgun (WGS) entry which is preliminary data.</text>
</comment>
<keyword evidence="2" id="KW-0732">Signal</keyword>
<proteinExistence type="predicted"/>
<feature type="chain" id="PRO_5020774246" description="Lipoprotein" evidence="2">
    <location>
        <begin position="22"/>
        <end position="305"/>
    </location>
</feature>
<evidence type="ECO:0000313" key="3">
    <source>
        <dbReference type="EMBL" id="TDW17537.1"/>
    </source>
</evidence>
<dbReference type="AlphaFoldDB" id="A0A4R7ZIJ7"/>
<evidence type="ECO:0000256" key="1">
    <source>
        <dbReference type="SAM" id="MobiDB-lite"/>
    </source>
</evidence>
<evidence type="ECO:0000256" key="2">
    <source>
        <dbReference type="SAM" id="SignalP"/>
    </source>
</evidence>
<reference evidence="3 4" key="1">
    <citation type="submission" date="2019-03" db="EMBL/GenBank/DDBJ databases">
        <title>Genomic Encyclopedia of Type Strains, Phase III (KMG-III): the genomes of soil and plant-associated and newly described type strains.</title>
        <authorList>
            <person name="Whitman W."/>
        </authorList>
    </citation>
    <scope>NUCLEOTIDE SEQUENCE [LARGE SCALE GENOMIC DNA]</scope>
    <source>
        <strain evidence="3 4">VKM Ac-2570</strain>
    </source>
</reference>
<keyword evidence="4" id="KW-1185">Reference proteome</keyword>
<feature type="region of interest" description="Disordered" evidence="1">
    <location>
        <begin position="23"/>
        <end position="42"/>
    </location>
</feature>